<evidence type="ECO:0000313" key="2">
    <source>
        <dbReference type="EMBL" id="KAG9349649.1"/>
    </source>
</evidence>
<keyword evidence="3" id="KW-1185">Reference proteome</keyword>
<protein>
    <submittedName>
        <fullName evidence="2">Uncharacterized protein</fullName>
    </submittedName>
</protein>
<feature type="region of interest" description="Disordered" evidence="1">
    <location>
        <begin position="310"/>
        <end position="612"/>
    </location>
</feature>
<dbReference type="OrthoDB" id="9530753at2759"/>
<evidence type="ECO:0000313" key="3">
    <source>
        <dbReference type="Proteomes" id="UP000824540"/>
    </source>
</evidence>
<comment type="caution">
    <text evidence="2">The sequence shown here is derived from an EMBL/GenBank/DDBJ whole genome shotgun (WGS) entry which is preliminary data.</text>
</comment>
<dbReference type="AlphaFoldDB" id="A0A8T2PBN9"/>
<feature type="compositionally biased region" description="Polar residues" evidence="1">
    <location>
        <begin position="599"/>
        <end position="612"/>
    </location>
</feature>
<accession>A0A8T2PBN9</accession>
<feature type="compositionally biased region" description="Low complexity" evidence="1">
    <location>
        <begin position="320"/>
        <end position="339"/>
    </location>
</feature>
<proteinExistence type="predicted"/>
<dbReference type="EMBL" id="JAFBMS010000009">
    <property type="protein sequence ID" value="KAG9349649.1"/>
    <property type="molecule type" value="Genomic_DNA"/>
</dbReference>
<organism evidence="2 3">
    <name type="scientific">Albula glossodonta</name>
    <name type="common">roundjaw bonefish</name>
    <dbReference type="NCBI Taxonomy" id="121402"/>
    <lineage>
        <taxon>Eukaryota</taxon>
        <taxon>Metazoa</taxon>
        <taxon>Chordata</taxon>
        <taxon>Craniata</taxon>
        <taxon>Vertebrata</taxon>
        <taxon>Euteleostomi</taxon>
        <taxon>Actinopterygii</taxon>
        <taxon>Neopterygii</taxon>
        <taxon>Teleostei</taxon>
        <taxon>Albuliformes</taxon>
        <taxon>Albulidae</taxon>
        <taxon>Albula</taxon>
    </lineage>
</organism>
<dbReference type="Proteomes" id="UP000824540">
    <property type="component" value="Unassembled WGS sequence"/>
</dbReference>
<sequence>MPTTQRDVAMVPSSGVNPRMLKRAIYARTSKPEVRGILDSLLQYLTQFLRDPERPMGEADRRKHGQKPVMGNGTRHVTAFQLLQAKFMKETPSPPITRRREVGVLVPWKGQGHSGGVENVEDIGGTGRGERRTTQGSRGSSVQRMIARFAAVVQKEREEQKHTDKQQGSFKQIGKVQQDSVPLCQNMMHSPVLLCRVGSAQTPLQVLSLNPPILIQYLTLFLTSSYPLGYHSAMLMGHRPGLPHLLPAYSPLLTQESPPSSLGTAPCNTTANPQVFNGLHIELDLEPTAERAQAPKTAALIMPSVCLPPKPAFSTPPPESLTSESSPSTPPSESLIPETALSALPPESLTPETAPSAFPPESLTPETAPSALPPESLTLETAPSALPPESLTPETAPSAFPPESLTPETAPSALPPEPLTPETAPSALPPESLTPETAPSAFPPESLTLETAPSALPPESLTPETAPSAFPPESLTPETAPSAPPPEPLTPETAPSALPPESLTPKTAPSAFPPESLTLETAPSALPPESLTPETAPSAFPPESLTPETAPSAFPPEFLTPETAPSAFPPESLIPETTPSTLPAESITPKSEPLPWHSETLTPRTISPSLSFKSLTPTTTASSLFTHLPLSPESILSPDHLDSAQDRSEGQEGFLWVKWRELDHDSTQHTSTQEITEVSNEALLESSILDQCHGTKTTANQILPAEHVKVEESDPNLQNRSKYKTRNYAEAFVKQPFKPKTIRFADTFTF</sequence>
<name>A0A8T2PBN9_9TELE</name>
<evidence type="ECO:0000256" key="1">
    <source>
        <dbReference type="SAM" id="MobiDB-lite"/>
    </source>
</evidence>
<reference evidence="2" key="1">
    <citation type="thesis" date="2021" institute="BYU ScholarsArchive" country="Provo, UT, USA">
        <title>Applications of and Algorithms for Genome Assembly and Genomic Analyses with an Emphasis on Marine Teleosts.</title>
        <authorList>
            <person name="Pickett B.D."/>
        </authorList>
    </citation>
    <scope>NUCLEOTIDE SEQUENCE</scope>
    <source>
        <strain evidence="2">HI-2016</strain>
    </source>
</reference>
<feature type="compositionally biased region" description="Pro residues" evidence="1">
    <location>
        <begin position="310"/>
        <end position="319"/>
    </location>
</feature>
<feature type="region of interest" description="Disordered" evidence="1">
    <location>
        <begin position="115"/>
        <end position="141"/>
    </location>
</feature>
<gene>
    <name evidence="2" type="ORF">JZ751_028097</name>
</gene>